<sequence>MPDRAHPCGTRHSARAARPGGLLRGGAAALVAALALGAAALPAAADEVYVRASDAPYYRGPYANEGYVVREVPAAPPAVLVPAPAMPRQVILREVPPPGAVVRERTPDRIIVQQRAPDPYEPGCRTVTRDLPSGYRTVSTDC</sequence>
<dbReference type="RefSeq" id="WP_247030214.1">
    <property type="nucleotide sequence ID" value="NZ_JALKCH010000010.1"/>
</dbReference>
<organism evidence="2 3">
    <name type="scientific">Ancylobacter crimeensis</name>
    <dbReference type="NCBI Taxonomy" id="2579147"/>
    <lineage>
        <taxon>Bacteria</taxon>
        <taxon>Pseudomonadati</taxon>
        <taxon>Pseudomonadota</taxon>
        <taxon>Alphaproteobacteria</taxon>
        <taxon>Hyphomicrobiales</taxon>
        <taxon>Xanthobacteraceae</taxon>
        <taxon>Ancylobacter</taxon>
    </lineage>
</organism>
<dbReference type="EMBL" id="JALKCH010000010">
    <property type="protein sequence ID" value="MCK0198321.1"/>
    <property type="molecule type" value="Genomic_DNA"/>
</dbReference>
<keyword evidence="1" id="KW-0732">Signal</keyword>
<gene>
    <name evidence="2" type="ORF">MWN34_15520</name>
</gene>
<protein>
    <submittedName>
        <fullName evidence="2">Uncharacterized protein</fullName>
    </submittedName>
</protein>
<proteinExistence type="predicted"/>
<evidence type="ECO:0000313" key="2">
    <source>
        <dbReference type="EMBL" id="MCK0198321.1"/>
    </source>
</evidence>
<keyword evidence="3" id="KW-1185">Reference proteome</keyword>
<accession>A0ABT0DEE9</accession>
<name>A0ABT0DEE9_9HYPH</name>
<dbReference type="Proteomes" id="UP001203284">
    <property type="component" value="Unassembled WGS sequence"/>
</dbReference>
<reference evidence="2 3" key="1">
    <citation type="submission" date="2022-04" db="EMBL/GenBank/DDBJ databases">
        <authorList>
            <person name="Grouzdev D.S."/>
            <person name="Pantiukh K.S."/>
            <person name="Krutkina M.S."/>
        </authorList>
    </citation>
    <scope>NUCLEOTIDE SEQUENCE [LARGE SCALE GENOMIC DNA]</scope>
    <source>
        <strain evidence="2 3">6x-1</strain>
    </source>
</reference>
<feature type="signal peptide" evidence="1">
    <location>
        <begin position="1"/>
        <end position="45"/>
    </location>
</feature>
<evidence type="ECO:0000313" key="3">
    <source>
        <dbReference type="Proteomes" id="UP001203284"/>
    </source>
</evidence>
<comment type="caution">
    <text evidence="2">The sequence shown here is derived from an EMBL/GenBank/DDBJ whole genome shotgun (WGS) entry which is preliminary data.</text>
</comment>
<feature type="chain" id="PRO_5046939169" evidence="1">
    <location>
        <begin position="46"/>
        <end position="142"/>
    </location>
</feature>
<evidence type="ECO:0000256" key="1">
    <source>
        <dbReference type="SAM" id="SignalP"/>
    </source>
</evidence>